<dbReference type="PANTHER" id="PTHR42886:SF53">
    <property type="entry name" value="ALPHA_BETA-HYDROLASES SUPERFAMILY PROTEIN"/>
    <property type="match status" value="1"/>
</dbReference>
<protein>
    <recommendedName>
        <fullName evidence="1">AB hydrolase-1 domain-containing protein</fullName>
    </recommendedName>
</protein>
<proteinExistence type="predicted"/>
<gene>
    <name evidence="2" type="ORF">D9611_014014</name>
</gene>
<evidence type="ECO:0000313" key="3">
    <source>
        <dbReference type="Proteomes" id="UP000541558"/>
    </source>
</evidence>
<keyword evidence="3" id="KW-1185">Reference proteome</keyword>
<dbReference type="PANTHER" id="PTHR42886">
    <property type="entry name" value="RE40534P-RELATED"/>
    <property type="match status" value="1"/>
</dbReference>
<dbReference type="Proteomes" id="UP000541558">
    <property type="component" value="Unassembled WGS sequence"/>
</dbReference>
<feature type="domain" description="AB hydrolase-1" evidence="1">
    <location>
        <begin position="41"/>
        <end position="252"/>
    </location>
</feature>
<dbReference type="InterPro" id="IPR029058">
    <property type="entry name" value="AB_hydrolase_fold"/>
</dbReference>
<evidence type="ECO:0000313" key="2">
    <source>
        <dbReference type="EMBL" id="KAF5309360.1"/>
    </source>
</evidence>
<dbReference type="AlphaFoldDB" id="A0A8H5AR60"/>
<dbReference type="Pfam" id="PF12697">
    <property type="entry name" value="Abhydrolase_6"/>
    <property type="match status" value="1"/>
</dbReference>
<dbReference type="SUPFAM" id="SSF53474">
    <property type="entry name" value="alpha/beta-Hydrolases"/>
    <property type="match status" value="1"/>
</dbReference>
<name>A0A8H5AR60_9AGAR</name>
<accession>A0A8H5AR60</accession>
<dbReference type="EMBL" id="JAACJK010000236">
    <property type="protein sequence ID" value="KAF5309360.1"/>
    <property type="molecule type" value="Genomic_DNA"/>
</dbReference>
<dbReference type="OrthoDB" id="9988524at2759"/>
<reference evidence="2 3" key="1">
    <citation type="journal article" date="2020" name="ISME J.">
        <title>Uncovering the hidden diversity of litter-decomposition mechanisms in mushroom-forming fungi.</title>
        <authorList>
            <person name="Floudas D."/>
            <person name="Bentzer J."/>
            <person name="Ahren D."/>
            <person name="Johansson T."/>
            <person name="Persson P."/>
            <person name="Tunlid A."/>
        </authorList>
    </citation>
    <scope>NUCLEOTIDE SEQUENCE [LARGE SCALE GENOMIC DNA]</scope>
    <source>
        <strain evidence="2 3">CBS 175.51</strain>
    </source>
</reference>
<sequence>MTTPVQTKLSIPHPHDPSCNLIGLLEQLAPNESTKGRKIALILHGTLGHKDYLFQKRLAAKIPLDSFRFDFRGNHESGGTWKQGALHEDLEDLQAVVDYLKAHYGYVVELVVGHSRGSIIAFRWIATSEDGKKVGAYVNASGRYRMEKIRDSPQGKVWMDSFAKQGYHSWDVTVARKLLRAKVTPEDVSSFVAWDTSFVWDQFPQHIDVLTVHGLQDATVPPYDAVIYAQALSRRTPGTHTLHFIERGDHNFTGIQDEVVDAILRWWDVREKRGLTTGLSVTDIHPGNCKL</sequence>
<organism evidence="2 3">
    <name type="scientific">Ephemerocybe angulata</name>
    <dbReference type="NCBI Taxonomy" id="980116"/>
    <lineage>
        <taxon>Eukaryota</taxon>
        <taxon>Fungi</taxon>
        <taxon>Dikarya</taxon>
        <taxon>Basidiomycota</taxon>
        <taxon>Agaricomycotina</taxon>
        <taxon>Agaricomycetes</taxon>
        <taxon>Agaricomycetidae</taxon>
        <taxon>Agaricales</taxon>
        <taxon>Agaricineae</taxon>
        <taxon>Psathyrellaceae</taxon>
        <taxon>Ephemerocybe</taxon>
    </lineage>
</organism>
<dbReference type="Gene3D" id="3.40.50.1820">
    <property type="entry name" value="alpha/beta hydrolase"/>
    <property type="match status" value="1"/>
</dbReference>
<comment type="caution">
    <text evidence="2">The sequence shown here is derived from an EMBL/GenBank/DDBJ whole genome shotgun (WGS) entry which is preliminary data.</text>
</comment>
<dbReference type="InterPro" id="IPR000073">
    <property type="entry name" value="AB_hydrolase_1"/>
</dbReference>
<evidence type="ECO:0000259" key="1">
    <source>
        <dbReference type="Pfam" id="PF12697"/>
    </source>
</evidence>